<sequence>MRAFKRPTIGLATRTTTTEGLSKAEGGRRKAESLRASLQQAPPSPFLLPPSRRGISLLEVLISMFVLLFGLMGVASLFPVGNFYASRGERASRGVALSDAAFDEMLARGMLKPEAWLYGDPDMATVTELNSESISPTDKSYVIHPETVFDGTARVPNPQRANIGEFNLTAGAIGPGRAFVIDPIGVAAALPPQDPENHNQFFPYAGGVKLTATMPAAWKNSLAPILEDAWPIRRVTLPAPDPTTNGGAIALPLNVADTIFSLHDTLSVELPEESDKPAIQRWRTADVDLSGSANNTPDDPSDDQLLRRQYDTTYTWLATVVPVTNDGLDALQPAHDQYGNRRYDVSVAVFYRREEVPSETSERLLEAVLLPGGELELIGVDQQSLEDATEDIRTGQWIALAGVNQTNGTFLMKWYRLLSLDDETSIDSHGHIVRRAMLDGPAWPQDPANPNEVEDLRAILLPGVVSVTTRSIPMQQN</sequence>
<accession>A0A517MTA7</accession>
<evidence type="ECO:0000256" key="1">
    <source>
        <dbReference type="SAM" id="MobiDB-lite"/>
    </source>
</evidence>
<evidence type="ECO:0000256" key="2">
    <source>
        <dbReference type="SAM" id="Phobius"/>
    </source>
</evidence>
<dbReference type="KEGG" id="amob:HG15A2_12970"/>
<keyword evidence="2" id="KW-0812">Transmembrane</keyword>
<feature type="transmembrane region" description="Helical" evidence="2">
    <location>
        <begin position="57"/>
        <end position="78"/>
    </location>
</feature>
<evidence type="ECO:0000313" key="4">
    <source>
        <dbReference type="Proteomes" id="UP000319852"/>
    </source>
</evidence>
<reference evidence="3 4" key="1">
    <citation type="submission" date="2019-02" db="EMBL/GenBank/DDBJ databases">
        <title>Deep-cultivation of Planctomycetes and their phenomic and genomic characterization uncovers novel biology.</title>
        <authorList>
            <person name="Wiegand S."/>
            <person name="Jogler M."/>
            <person name="Boedeker C."/>
            <person name="Pinto D."/>
            <person name="Vollmers J."/>
            <person name="Rivas-Marin E."/>
            <person name="Kohn T."/>
            <person name="Peeters S.H."/>
            <person name="Heuer A."/>
            <person name="Rast P."/>
            <person name="Oberbeckmann S."/>
            <person name="Bunk B."/>
            <person name="Jeske O."/>
            <person name="Meyerdierks A."/>
            <person name="Storesund J.E."/>
            <person name="Kallscheuer N."/>
            <person name="Luecker S."/>
            <person name="Lage O.M."/>
            <person name="Pohl T."/>
            <person name="Merkel B.J."/>
            <person name="Hornburger P."/>
            <person name="Mueller R.-W."/>
            <person name="Bruemmer F."/>
            <person name="Labrenz M."/>
            <person name="Spormann A.M."/>
            <person name="Op den Camp H."/>
            <person name="Overmann J."/>
            <person name="Amann R."/>
            <person name="Jetten M.S.M."/>
            <person name="Mascher T."/>
            <person name="Medema M.H."/>
            <person name="Devos D.P."/>
            <person name="Kaster A.-K."/>
            <person name="Ovreas L."/>
            <person name="Rohde M."/>
            <person name="Galperin M.Y."/>
            <person name="Jogler C."/>
        </authorList>
    </citation>
    <scope>NUCLEOTIDE SEQUENCE [LARGE SCALE GENOMIC DNA]</scope>
    <source>
        <strain evidence="3 4">HG15A2</strain>
    </source>
</reference>
<evidence type="ECO:0000313" key="3">
    <source>
        <dbReference type="EMBL" id="QDS98027.1"/>
    </source>
</evidence>
<dbReference type="EMBL" id="CP036263">
    <property type="protein sequence ID" value="QDS98027.1"/>
    <property type="molecule type" value="Genomic_DNA"/>
</dbReference>
<gene>
    <name evidence="3" type="ORF">HG15A2_12970</name>
</gene>
<keyword evidence="2" id="KW-0472">Membrane</keyword>
<name>A0A517MTA7_9BACT</name>
<keyword evidence="2" id="KW-1133">Transmembrane helix</keyword>
<dbReference type="OrthoDB" id="268675at2"/>
<keyword evidence="4" id="KW-1185">Reference proteome</keyword>
<dbReference type="InterPro" id="IPR012902">
    <property type="entry name" value="N_methyl_site"/>
</dbReference>
<organism evidence="3 4">
    <name type="scientific">Adhaeretor mobilis</name>
    <dbReference type="NCBI Taxonomy" id="1930276"/>
    <lineage>
        <taxon>Bacteria</taxon>
        <taxon>Pseudomonadati</taxon>
        <taxon>Planctomycetota</taxon>
        <taxon>Planctomycetia</taxon>
        <taxon>Pirellulales</taxon>
        <taxon>Lacipirellulaceae</taxon>
        <taxon>Adhaeretor</taxon>
    </lineage>
</organism>
<dbReference type="AlphaFoldDB" id="A0A517MTA7"/>
<protein>
    <submittedName>
        <fullName evidence="3">Uncharacterized protein</fullName>
    </submittedName>
</protein>
<proteinExistence type="predicted"/>
<feature type="region of interest" description="Disordered" evidence="1">
    <location>
        <begin position="15"/>
        <end position="38"/>
    </location>
</feature>
<dbReference type="Proteomes" id="UP000319852">
    <property type="component" value="Chromosome"/>
</dbReference>
<dbReference type="PROSITE" id="PS00409">
    <property type="entry name" value="PROKAR_NTER_METHYL"/>
    <property type="match status" value="1"/>
</dbReference>
<dbReference type="RefSeq" id="WP_145058882.1">
    <property type="nucleotide sequence ID" value="NZ_CP036263.1"/>
</dbReference>